<accession>A0A484FWI1</accession>
<proteinExistence type="predicted"/>
<sequence>MPSPVFSSGRSSLGWNQLNLSIAASLTTSASIQLHGVMLSSRGMLWLVGRQVDIYAHLRCVLCLIAMVFGAESNERAELVAVNLEGLRQSLPETYSGHLAALVEEMRSCAKILRDLADLSQMHISRVPILLNYLNIVLPCLSRTLRDIISNYENRTVSKEMRWRKMYHAMTQEVSGLPLPQRFVLYNHFLTCLKQLLTRSPNFDLNGLETLRMRIIGLREARGLPPPTKQGAVLLPEMMMMMPAVQDPLIHWAEQIFSLPLPSRTALKYNKPSLASGPFHQGSHLNIPKEVKMLFKRPFDEDRLALMMYLNLVNQTPYVLLRNYHQGAPWFSLLGTHELVIHREGSALHLNRWSKADNRPKMWAVLCFKTWEELVLFNCTFVSLKARNTLTVNMNAGEYKLSGEERLFQAQIIDDGFKHSLIVYRDLATKGLRLHAAVWDGELRQCPVWTAFVTHQSASRTWLHRKSKHRVWLKDVQLYVFCRRYRQANQRNGQAGAFEINFVSDQGAIKFKEVFYPASSEAPSEAGTGETKD</sequence>
<evidence type="ECO:0000259" key="2">
    <source>
        <dbReference type="Pfam" id="PF23076"/>
    </source>
</evidence>
<name>A0A484FWI1_COLOR</name>
<organism evidence="3 4">
    <name type="scientific">Colletotrichum orbiculare (strain 104-T / ATCC 96160 / CBS 514.97 / LARS 414 / MAFF 240422)</name>
    <name type="common">Cucumber anthracnose fungus</name>
    <name type="synonym">Colletotrichum lagenarium</name>
    <dbReference type="NCBI Taxonomy" id="1213857"/>
    <lineage>
        <taxon>Eukaryota</taxon>
        <taxon>Fungi</taxon>
        <taxon>Dikarya</taxon>
        <taxon>Ascomycota</taxon>
        <taxon>Pezizomycotina</taxon>
        <taxon>Sordariomycetes</taxon>
        <taxon>Hypocreomycetidae</taxon>
        <taxon>Glomerellales</taxon>
        <taxon>Glomerellaceae</taxon>
        <taxon>Colletotrichum</taxon>
        <taxon>Colletotrichum orbiculare species complex</taxon>
    </lineage>
</organism>
<feature type="domain" description="PH" evidence="2">
    <location>
        <begin position="406"/>
        <end position="517"/>
    </location>
</feature>
<dbReference type="OrthoDB" id="5345571at2759"/>
<dbReference type="EMBL" id="AMCV02000011">
    <property type="protein sequence ID" value="TDZ22246.1"/>
    <property type="molecule type" value="Genomic_DNA"/>
</dbReference>
<reference evidence="4" key="1">
    <citation type="journal article" date="2013" name="New Phytol.">
        <title>Comparative genomic and transcriptomic analyses reveal the hemibiotrophic stage shift of Colletotrichum fungi.</title>
        <authorList>
            <person name="Gan P."/>
            <person name="Ikeda K."/>
            <person name="Irieda H."/>
            <person name="Narusaka M."/>
            <person name="O'Connell R.J."/>
            <person name="Narusaka Y."/>
            <person name="Takano Y."/>
            <person name="Kubo Y."/>
            <person name="Shirasu K."/>
        </authorList>
    </citation>
    <scope>NUCLEOTIDE SEQUENCE [LARGE SCALE GENOMIC DNA]</scope>
    <source>
        <strain evidence="4">104-T / ATCC 96160 / CBS 514.97 / LARS 414 / MAFF 240422</strain>
    </source>
</reference>
<gene>
    <name evidence="3" type="ORF">Cob_v004969</name>
</gene>
<evidence type="ECO:0000313" key="3">
    <source>
        <dbReference type="EMBL" id="TDZ22246.1"/>
    </source>
</evidence>
<dbReference type="InterPro" id="IPR057082">
    <property type="entry name" value="PH_C"/>
</dbReference>
<keyword evidence="4" id="KW-1185">Reference proteome</keyword>
<dbReference type="Pfam" id="PF23076">
    <property type="entry name" value="PH_FT_C"/>
    <property type="match status" value="1"/>
</dbReference>
<dbReference type="AlphaFoldDB" id="A0A484FWI1"/>
<protein>
    <submittedName>
        <fullName evidence="3">Uncharacterized protein</fullName>
    </submittedName>
</protein>
<comment type="caution">
    <text evidence="3">The sequence shown here is derived from an EMBL/GenBank/DDBJ whole genome shotgun (WGS) entry which is preliminary data.</text>
</comment>
<dbReference type="Proteomes" id="UP000014480">
    <property type="component" value="Unassembled WGS sequence"/>
</dbReference>
<reference evidence="4" key="2">
    <citation type="journal article" date="2019" name="Mol. Plant Microbe Interact.">
        <title>Genome sequence resources for four phytopathogenic fungi from the Colletotrichum orbiculare species complex.</title>
        <authorList>
            <person name="Gan P."/>
            <person name="Tsushima A."/>
            <person name="Narusaka M."/>
            <person name="Narusaka Y."/>
            <person name="Takano Y."/>
            <person name="Kubo Y."/>
            <person name="Shirasu K."/>
        </authorList>
    </citation>
    <scope>GENOME REANNOTATION</scope>
    <source>
        <strain evidence="4">104-T / ATCC 96160 / CBS 514.97 / LARS 414 / MAFF 240422</strain>
    </source>
</reference>
<evidence type="ECO:0000259" key="1">
    <source>
        <dbReference type="Pfam" id="PF23074"/>
    </source>
</evidence>
<dbReference type="InterPro" id="IPR057081">
    <property type="entry name" value="PH_N"/>
</dbReference>
<dbReference type="Pfam" id="PF23074">
    <property type="entry name" value="PH_FT_N"/>
    <property type="match status" value="1"/>
</dbReference>
<feature type="domain" description="PH" evidence="1">
    <location>
        <begin position="283"/>
        <end position="403"/>
    </location>
</feature>
<evidence type="ECO:0000313" key="4">
    <source>
        <dbReference type="Proteomes" id="UP000014480"/>
    </source>
</evidence>